<evidence type="ECO:0000256" key="2">
    <source>
        <dbReference type="SAM" id="Phobius"/>
    </source>
</evidence>
<proteinExistence type="predicted"/>
<gene>
    <name evidence="4" type="ORF">M9Y10_021034</name>
</gene>
<accession>A0ABR2HDU6</accession>
<keyword evidence="2" id="KW-0472">Membrane</keyword>
<keyword evidence="2" id="KW-0812">Transmembrane</keyword>
<protein>
    <recommendedName>
        <fullName evidence="3">GRAM domain-containing protein</fullName>
    </recommendedName>
</protein>
<feature type="domain" description="GRAM" evidence="3">
    <location>
        <begin position="85"/>
        <end position="175"/>
    </location>
</feature>
<name>A0ABR2HDU6_9EUKA</name>
<feature type="compositionally biased region" description="Basic and acidic residues" evidence="1">
    <location>
        <begin position="28"/>
        <end position="45"/>
    </location>
</feature>
<reference evidence="4 5" key="1">
    <citation type="submission" date="2024-04" db="EMBL/GenBank/DDBJ databases">
        <title>Tritrichomonas musculus Genome.</title>
        <authorList>
            <person name="Alves-Ferreira E."/>
            <person name="Grigg M."/>
            <person name="Lorenzi H."/>
            <person name="Galac M."/>
        </authorList>
    </citation>
    <scope>NUCLEOTIDE SEQUENCE [LARGE SCALE GENOMIC DNA]</scope>
    <source>
        <strain evidence="4 5">EAF2021</strain>
    </source>
</reference>
<feature type="transmembrane region" description="Helical" evidence="2">
    <location>
        <begin position="435"/>
        <end position="451"/>
    </location>
</feature>
<dbReference type="InterPro" id="IPR011993">
    <property type="entry name" value="PH-like_dom_sf"/>
</dbReference>
<dbReference type="Proteomes" id="UP001470230">
    <property type="component" value="Unassembled WGS sequence"/>
</dbReference>
<keyword evidence="5" id="KW-1185">Reference proteome</keyword>
<feature type="transmembrane region" description="Helical" evidence="2">
    <location>
        <begin position="412"/>
        <end position="429"/>
    </location>
</feature>
<organism evidence="4 5">
    <name type="scientific">Tritrichomonas musculus</name>
    <dbReference type="NCBI Taxonomy" id="1915356"/>
    <lineage>
        <taxon>Eukaryota</taxon>
        <taxon>Metamonada</taxon>
        <taxon>Parabasalia</taxon>
        <taxon>Tritrichomonadida</taxon>
        <taxon>Tritrichomonadidae</taxon>
        <taxon>Tritrichomonas</taxon>
    </lineage>
</organism>
<feature type="region of interest" description="Disordered" evidence="1">
    <location>
        <begin position="187"/>
        <end position="212"/>
    </location>
</feature>
<feature type="compositionally biased region" description="Basic and acidic residues" evidence="1">
    <location>
        <begin position="1"/>
        <end position="19"/>
    </location>
</feature>
<evidence type="ECO:0000313" key="4">
    <source>
        <dbReference type="EMBL" id="KAK8844863.1"/>
    </source>
</evidence>
<evidence type="ECO:0000313" key="5">
    <source>
        <dbReference type="Proteomes" id="UP001470230"/>
    </source>
</evidence>
<sequence>MSEKESDSSNTAEPKKTEAEAEAPSSKTSEKKQKKEKRKKEEKEKSKRGKSVRNTSMQEEMSETSEMEIVSQPELVTGKEYPMRKDEIIYTTSAQLLNRSKSTSGDIYITHNALVFASRQVRPSFYVELLWPNVKELKRTHRRGYDKSITITLADSHVIFTSVKDRDSFMTFTRMIKKSYKSIKLNTSNNDNVNNNNNKDENESSSEAAELNNKNSPTILPATYGFIAKNDAADVVWKINVLKAPHVFEDTVNVKFQQVFEKFRAADILNDMAIDCGAHDYVASSWKSSDGLTRNVSFIQPMLNPPSVMTKQILRKSGNAAVLESSYVFSRASAPSFLSMNMQVYCKEDGDNTQLRGAFILEWNKETWDKEFVEAAVTRMARMHYFYLKSVISGEKFNESLYEGKWRFHQPYVLTIISLICTIISVIILPTDTNWYNILAAFCVIVLFFYFS</sequence>
<comment type="caution">
    <text evidence="4">The sequence shown here is derived from an EMBL/GenBank/DDBJ whole genome shotgun (WGS) entry which is preliminary data.</text>
</comment>
<feature type="region of interest" description="Disordered" evidence="1">
    <location>
        <begin position="1"/>
        <end position="68"/>
    </location>
</feature>
<keyword evidence="2" id="KW-1133">Transmembrane helix</keyword>
<dbReference type="EMBL" id="JAPFFF010000031">
    <property type="protein sequence ID" value="KAK8844863.1"/>
    <property type="molecule type" value="Genomic_DNA"/>
</dbReference>
<evidence type="ECO:0000259" key="3">
    <source>
        <dbReference type="Pfam" id="PF02893"/>
    </source>
</evidence>
<dbReference type="Gene3D" id="2.30.29.30">
    <property type="entry name" value="Pleckstrin-homology domain (PH domain)/Phosphotyrosine-binding domain (PTB)"/>
    <property type="match status" value="1"/>
</dbReference>
<dbReference type="InterPro" id="IPR004182">
    <property type="entry name" value="GRAM"/>
</dbReference>
<feature type="compositionally biased region" description="Low complexity" evidence="1">
    <location>
        <begin position="187"/>
        <end position="197"/>
    </location>
</feature>
<dbReference type="Pfam" id="PF02893">
    <property type="entry name" value="GRAM"/>
    <property type="match status" value="1"/>
</dbReference>
<evidence type="ECO:0000256" key="1">
    <source>
        <dbReference type="SAM" id="MobiDB-lite"/>
    </source>
</evidence>